<comment type="caution">
    <text evidence="4">The sequence shown here is derived from an EMBL/GenBank/DDBJ whole genome shotgun (WGS) entry which is preliminary data.</text>
</comment>
<evidence type="ECO:0000259" key="3">
    <source>
        <dbReference type="Pfam" id="PF00632"/>
    </source>
</evidence>
<evidence type="ECO:0000256" key="2">
    <source>
        <dbReference type="ARBA" id="ARBA00022786"/>
    </source>
</evidence>
<dbReference type="STRING" id="35608.A0A2U1PP32"/>
<dbReference type="AlphaFoldDB" id="A0A2U1PP32"/>
<sequence length="79" mass="8991">MPNFNINNLEEYVSLVVCATVKTGITRQMEAFRAGFNQVIFTWSVQHTSEKQVKEDMTLPNVQTEIKKSVQNASAKQDQ</sequence>
<evidence type="ECO:0000256" key="1">
    <source>
        <dbReference type="ARBA" id="ARBA00022679"/>
    </source>
</evidence>
<evidence type="ECO:0000313" key="5">
    <source>
        <dbReference type="Proteomes" id="UP000245207"/>
    </source>
</evidence>
<keyword evidence="2" id="KW-0833">Ubl conjugation pathway</keyword>
<dbReference type="InterPro" id="IPR035983">
    <property type="entry name" value="Hect_E3_ubiquitin_ligase"/>
</dbReference>
<proteinExistence type="predicted"/>
<reference evidence="4 5" key="1">
    <citation type="journal article" date="2018" name="Mol. Plant">
        <title>The genome of Artemisia annua provides insight into the evolution of Asteraceae family and artemisinin biosynthesis.</title>
        <authorList>
            <person name="Shen Q."/>
            <person name="Zhang L."/>
            <person name="Liao Z."/>
            <person name="Wang S."/>
            <person name="Yan T."/>
            <person name="Shi P."/>
            <person name="Liu M."/>
            <person name="Fu X."/>
            <person name="Pan Q."/>
            <person name="Wang Y."/>
            <person name="Lv Z."/>
            <person name="Lu X."/>
            <person name="Zhang F."/>
            <person name="Jiang W."/>
            <person name="Ma Y."/>
            <person name="Chen M."/>
            <person name="Hao X."/>
            <person name="Li L."/>
            <person name="Tang Y."/>
            <person name="Lv G."/>
            <person name="Zhou Y."/>
            <person name="Sun X."/>
            <person name="Brodelius P.E."/>
            <person name="Rose J.K.C."/>
            <person name="Tang K."/>
        </authorList>
    </citation>
    <scope>NUCLEOTIDE SEQUENCE [LARGE SCALE GENOMIC DNA]</scope>
    <source>
        <strain evidence="5">cv. Huhao1</strain>
        <tissue evidence="4">Leaf</tissue>
    </source>
</reference>
<organism evidence="4 5">
    <name type="scientific">Artemisia annua</name>
    <name type="common">Sweet wormwood</name>
    <dbReference type="NCBI Taxonomy" id="35608"/>
    <lineage>
        <taxon>Eukaryota</taxon>
        <taxon>Viridiplantae</taxon>
        <taxon>Streptophyta</taxon>
        <taxon>Embryophyta</taxon>
        <taxon>Tracheophyta</taxon>
        <taxon>Spermatophyta</taxon>
        <taxon>Magnoliopsida</taxon>
        <taxon>eudicotyledons</taxon>
        <taxon>Gunneridae</taxon>
        <taxon>Pentapetalae</taxon>
        <taxon>asterids</taxon>
        <taxon>campanulids</taxon>
        <taxon>Asterales</taxon>
        <taxon>Asteraceae</taxon>
        <taxon>Asteroideae</taxon>
        <taxon>Anthemideae</taxon>
        <taxon>Artemisiinae</taxon>
        <taxon>Artemisia</taxon>
    </lineage>
</organism>
<dbReference type="OrthoDB" id="271273at2759"/>
<dbReference type="Pfam" id="PF00632">
    <property type="entry name" value="HECT"/>
    <property type="match status" value="1"/>
</dbReference>
<keyword evidence="5" id="KW-1185">Reference proteome</keyword>
<dbReference type="PANTHER" id="PTHR45670:SF1">
    <property type="entry name" value="E3 UBIQUITIN-PROTEIN LIGASE HECTD1"/>
    <property type="match status" value="1"/>
</dbReference>
<keyword evidence="1" id="KW-0808">Transferase</keyword>
<feature type="domain" description="HECT" evidence="3">
    <location>
        <begin position="6"/>
        <end position="49"/>
    </location>
</feature>
<protein>
    <submittedName>
        <fullName evidence="4">E3 ubiquitin-protein ligase UPL3</fullName>
    </submittedName>
</protein>
<accession>A0A2U1PP32</accession>
<dbReference type="GO" id="GO:0043161">
    <property type="term" value="P:proteasome-mediated ubiquitin-dependent protein catabolic process"/>
    <property type="evidence" value="ECO:0007669"/>
    <property type="project" value="TreeGrafter"/>
</dbReference>
<dbReference type="GO" id="GO:0061630">
    <property type="term" value="F:ubiquitin protein ligase activity"/>
    <property type="evidence" value="ECO:0007669"/>
    <property type="project" value="InterPro"/>
</dbReference>
<dbReference type="SUPFAM" id="SSF56204">
    <property type="entry name" value="Hect, E3 ligase catalytic domain"/>
    <property type="match status" value="1"/>
</dbReference>
<gene>
    <name evidence="4" type="ORF">CTI12_AA129560</name>
</gene>
<evidence type="ECO:0000313" key="4">
    <source>
        <dbReference type="EMBL" id="PWA87462.1"/>
    </source>
</evidence>
<dbReference type="PANTHER" id="PTHR45670">
    <property type="entry name" value="E3 UBIQUITIN-PROTEIN LIGASE TRIP12"/>
    <property type="match status" value="1"/>
</dbReference>
<dbReference type="Proteomes" id="UP000245207">
    <property type="component" value="Unassembled WGS sequence"/>
</dbReference>
<dbReference type="GO" id="GO:0000209">
    <property type="term" value="P:protein polyubiquitination"/>
    <property type="evidence" value="ECO:0007669"/>
    <property type="project" value="TreeGrafter"/>
</dbReference>
<dbReference type="InterPro" id="IPR045322">
    <property type="entry name" value="HECTD1/TRIP12-like"/>
</dbReference>
<dbReference type="EMBL" id="PKPP01000913">
    <property type="protein sequence ID" value="PWA87462.1"/>
    <property type="molecule type" value="Genomic_DNA"/>
</dbReference>
<dbReference type="InterPro" id="IPR000569">
    <property type="entry name" value="HECT_dom"/>
</dbReference>
<name>A0A2U1PP32_ARTAN</name>